<gene>
    <name evidence="2" type="ORF">NDR89_19930</name>
</gene>
<feature type="chain" id="PRO_5045425466" evidence="1">
    <location>
        <begin position="30"/>
        <end position="219"/>
    </location>
</feature>
<feature type="signal peptide" evidence="1">
    <location>
        <begin position="1"/>
        <end position="29"/>
    </location>
</feature>
<evidence type="ECO:0000256" key="1">
    <source>
        <dbReference type="SAM" id="SignalP"/>
    </source>
</evidence>
<name>A0ABY4VP18_9BURK</name>
<evidence type="ECO:0000313" key="2">
    <source>
        <dbReference type="EMBL" id="USE78907.1"/>
    </source>
</evidence>
<dbReference type="RefSeq" id="WP_252252644.1">
    <property type="nucleotide sequence ID" value="NZ_CP098736.1"/>
</dbReference>
<evidence type="ECO:0000313" key="3">
    <source>
        <dbReference type="Proteomes" id="UP001056648"/>
    </source>
</evidence>
<proteinExistence type="predicted"/>
<dbReference type="Gene3D" id="4.10.410.40">
    <property type="match status" value="1"/>
</dbReference>
<organism evidence="2 3">
    <name type="scientific">Cupriavidus gilardii</name>
    <dbReference type="NCBI Taxonomy" id="82541"/>
    <lineage>
        <taxon>Bacteria</taxon>
        <taxon>Pseudomonadati</taxon>
        <taxon>Pseudomonadota</taxon>
        <taxon>Betaproteobacteria</taxon>
        <taxon>Burkholderiales</taxon>
        <taxon>Burkholderiaceae</taxon>
        <taxon>Cupriavidus</taxon>
    </lineage>
</organism>
<dbReference type="InterPro" id="IPR014918">
    <property type="entry name" value="Phage_tail_3"/>
</dbReference>
<keyword evidence="1" id="KW-0732">Signal</keyword>
<dbReference type="Pfam" id="PF08813">
    <property type="entry name" value="Phage_tail_3"/>
    <property type="match status" value="1"/>
</dbReference>
<reference evidence="2" key="1">
    <citation type="submission" date="2022-06" db="EMBL/GenBank/DDBJ databases">
        <title>Complete genome sequence and characterization of Cupriavidus gilardii QJ1 isolated from contaminating cells.</title>
        <authorList>
            <person name="Qi J."/>
        </authorList>
    </citation>
    <scope>NUCLEOTIDE SEQUENCE</scope>
    <source>
        <strain evidence="2">QJ1</strain>
    </source>
</reference>
<accession>A0ABY4VP18</accession>
<keyword evidence="3" id="KW-1185">Reference proteome</keyword>
<protein>
    <submittedName>
        <fullName evidence="2">Phage tail protein</fullName>
    </submittedName>
</protein>
<dbReference type="Proteomes" id="UP001056648">
    <property type="component" value="Chromosome 2"/>
</dbReference>
<dbReference type="EMBL" id="CP098736">
    <property type="protein sequence ID" value="USE78907.1"/>
    <property type="molecule type" value="Genomic_DNA"/>
</dbReference>
<sequence>MSVRLPNGSIFAIASALAAATPVTTLTNAAPPVATAAGHTLVDGDIVTIASGWTRLDGRIGRVGNVAADNFALEGFDATSTLNYPPGSGAGSVRKINTWTEIRQTLTSTSQGGEQQFYTYSFLEDTGDDKQIPTTRTARSITLTIADDPTLPQYAVLKEANEDREPWPIRFLLPNGDAIYFMAYVSMSDMPTTTKNEAMAITVTLSLLGQPTRYNAAGA</sequence>